<feature type="domain" description="EC042-2821-like Restriction Endonuclease-like" evidence="2">
    <location>
        <begin position="227"/>
        <end position="320"/>
    </location>
</feature>
<evidence type="ECO:0000313" key="3">
    <source>
        <dbReference type="EMBL" id="QDA55604.1"/>
    </source>
</evidence>
<dbReference type="InterPro" id="IPR022104">
    <property type="entry name" value="DUF3644"/>
</dbReference>
<dbReference type="InterPro" id="IPR049530">
    <property type="entry name" value="EC042_2821"/>
</dbReference>
<dbReference type="Pfam" id="PF12358">
    <property type="entry name" value="DUF3644"/>
    <property type="match status" value="1"/>
</dbReference>
<protein>
    <submittedName>
        <fullName evidence="3">DUF3644 domain-containing protein</fullName>
    </submittedName>
</protein>
<dbReference type="Pfam" id="PF18740">
    <property type="entry name" value="EC042_2821"/>
    <property type="match status" value="1"/>
</dbReference>
<proteinExistence type="predicted"/>
<feature type="domain" description="DUF3644" evidence="1">
    <location>
        <begin position="8"/>
        <end position="180"/>
    </location>
</feature>
<dbReference type="RefSeq" id="WP_139689012.1">
    <property type="nucleotide sequence ID" value="NZ_CP040882.1"/>
</dbReference>
<evidence type="ECO:0000313" key="4">
    <source>
        <dbReference type="Proteomes" id="UP000308889"/>
    </source>
</evidence>
<name>A0ABX5VLB6_9BURK</name>
<dbReference type="Proteomes" id="UP000308889">
    <property type="component" value="Chromosome"/>
</dbReference>
<sequence>MEDLERRLKDKAIEAFLLAIEIYNKPTIKYRVEGFSFFIINAWELLLKSYIIRRDGNKAIYYKDNHGRTLSLENCIKKVFTNEKDPLRINLERIIELRNTSTHFITPEYESLYLPLFQANVDNFSDKLHDLLNEELVQYVSESFLRLPTSVCTIQPEQIRAKYTDAVSARFIELNNKISEQQGKLGSRFAISIVHTYKITKKDGADVEKIRISKDGEPAKIIDRPKDFSSTHPYTANKAIEKLNALLRRSSVEVYFRGNRTTLNKSHLTNLNRSYGVKNNQDFCYTNTLYKNPQYSYSQALIDFLYEELRKHPKDLLDRVADEYKLAQSKKKGR</sequence>
<reference evidence="4" key="1">
    <citation type="submission" date="2019-06" db="EMBL/GenBank/DDBJ databases">
        <authorList>
            <person name="Oh B.S."/>
        </authorList>
    </citation>
    <scope>NUCLEOTIDE SEQUENCE [LARGE SCALE GENOMIC DNA]</scope>
    <source>
        <strain evidence="4">KGMB03119</strain>
    </source>
</reference>
<evidence type="ECO:0000259" key="1">
    <source>
        <dbReference type="Pfam" id="PF12358"/>
    </source>
</evidence>
<accession>A0ABX5VLB6</accession>
<dbReference type="EMBL" id="CP040882">
    <property type="protein sequence ID" value="QDA55604.1"/>
    <property type="molecule type" value="Genomic_DNA"/>
</dbReference>
<organism evidence="3 4">
    <name type="scientific">Sutterella faecalis</name>
    <dbReference type="NCBI Taxonomy" id="2584944"/>
    <lineage>
        <taxon>Bacteria</taxon>
        <taxon>Pseudomonadati</taxon>
        <taxon>Pseudomonadota</taxon>
        <taxon>Betaproteobacteria</taxon>
        <taxon>Burkholderiales</taxon>
        <taxon>Sutterellaceae</taxon>
        <taxon>Sutterella</taxon>
    </lineage>
</organism>
<evidence type="ECO:0000259" key="2">
    <source>
        <dbReference type="Pfam" id="PF18740"/>
    </source>
</evidence>
<keyword evidence="4" id="KW-1185">Reference proteome</keyword>
<gene>
    <name evidence="3" type="ORF">FG381_12040</name>
</gene>